<comment type="caution">
    <text evidence="2">The sequence shown here is derived from an EMBL/GenBank/DDBJ whole genome shotgun (WGS) entry which is preliminary data.</text>
</comment>
<dbReference type="InterPro" id="IPR020600">
    <property type="entry name" value="IMP_cyclohydrolase-like"/>
</dbReference>
<feature type="domain" description="Inosine monophosphate cyclohydrolase-like" evidence="1">
    <location>
        <begin position="14"/>
        <end position="214"/>
    </location>
</feature>
<dbReference type="Pfam" id="PF07826">
    <property type="entry name" value="IMP_cyclohyd"/>
    <property type="match status" value="1"/>
</dbReference>
<dbReference type="AlphaFoldDB" id="A0A3N4S8R9"/>
<dbReference type="Proteomes" id="UP000266906">
    <property type="component" value="Unassembled WGS sequence"/>
</dbReference>
<dbReference type="EMBL" id="RKQG01000001">
    <property type="protein sequence ID" value="RPE36927.1"/>
    <property type="molecule type" value="Genomic_DNA"/>
</dbReference>
<reference evidence="2 3" key="1">
    <citation type="submission" date="2018-11" db="EMBL/GenBank/DDBJ databases">
        <title>Sequencing the genomes of 1000 actinobacteria strains.</title>
        <authorList>
            <person name="Klenk H.-P."/>
        </authorList>
    </citation>
    <scope>NUCLEOTIDE SEQUENCE [LARGE SCALE GENOMIC DNA]</scope>
    <source>
        <strain evidence="2 3">DSM 44781</strain>
    </source>
</reference>
<proteinExistence type="predicted"/>
<dbReference type="GO" id="GO:0006188">
    <property type="term" value="P:IMP biosynthetic process"/>
    <property type="evidence" value="ECO:0007669"/>
    <property type="project" value="InterPro"/>
</dbReference>
<evidence type="ECO:0000259" key="1">
    <source>
        <dbReference type="Pfam" id="PF07826"/>
    </source>
</evidence>
<dbReference type="SUPFAM" id="SSF75569">
    <property type="entry name" value="Archaeal IMP cyclohydrolase PurO"/>
    <property type="match status" value="1"/>
</dbReference>
<organism evidence="2 3">
    <name type="scientific">Kitasatospora cineracea</name>
    <dbReference type="NCBI Taxonomy" id="88074"/>
    <lineage>
        <taxon>Bacteria</taxon>
        <taxon>Bacillati</taxon>
        <taxon>Actinomycetota</taxon>
        <taxon>Actinomycetes</taxon>
        <taxon>Kitasatosporales</taxon>
        <taxon>Streptomycetaceae</taxon>
        <taxon>Kitasatospora</taxon>
    </lineage>
</organism>
<dbReference type="Gene3D" id="3.60.20.20">
    <property type="entry name" value="Inosine monophosphate cyclohydrolase-like"/>
    <property type="match status" value="1"/>
</dbReference>
<sequence length="230" mass="24315">MPIDLTEALAAHPYPGRGVLRCRTADGAPLAAYFLTGRSPASRARALRFTPDGALTVVPTDVREHDDLRHYPAVRRGGGLVVYGNGEQVATVADRLDAGLSPVEALDGLDYEPDPPIFTPRLTVVADVRPDGPTWLGAARRSAAGRLGADRLFLRLGALSPGEGVLLTTYQGAPAAPATGAPYLEVATAYRDASDLLERLWSALPAEYRVAAAVFAPAAFPEVLLRHAAQ</sequence>
<name>A0A3N4S8R9_9ACTN</name>
<evidence type="ECO:0000313" key="2">
    <source>
        <dbReference type="EMBL" id="RPE36927.1"/>
    </source>
</evidence>
<evidence type="ECO:0000313" key="3">
    <source>
        <dbReference type="Proteomes" id="UP000266906"/>
    </source>
</evidence>
<dbReference type="GO" id="GO:0003937">
    <property type="term" value="F:IMP cyclohydrolase activity"/>
    <property type="evidence" value="ECO:0007669"/>
    <property type="project" value="InterPro"/>
</dbReference>
<dbReference type="InterPro" id="IPR036795">
    <property type="entry name" value="IMP_cyclohydrolase-like_sf"/>
</dbReference>
<protein>
    <submittedName>
        <fullName evidence="2">IMP cyclohydrolase</fullName>
    </submittedName>
</protein>
<keyword evidence="3" id="KW-1185">Reference proteome</keyword>
<dbReference type="RefSeq" id="WP_244260045.1">
    <property type="nucleotide sequence ID" value="NZ_JBEYIY010000039.1"/>
</dbReference>
<accession>A0A3N4S8R9</accession>
<gene>
    <name evidence="2" type="ORF">EDD38_5308</name>
</gene>